<dbReference type="GO" id="GO:0005829">
    <property type="term" value="C:cytosol"/>
    <property type="evidence" value="ECO:0007669"/>
    <property type="project" value="TreeGrafter"/>
</dbReference>
<evidence type="ECO:0000256" key="11">
    <source>
        <dbReference type="ARBA" id="ARBA00059148"/>
    </source>
</evidence>
<dbReference type="Proteomes" id="UP000295212">
    <property type="component" value="Unassembled WGS sequence"/>
</dbReference>
<evidence type="ECO:0000256" key="9">
    <source>
        <dbReference type="ARBA" id="ARBA00022975"/>
    </source>
</evidence>
<comment type="similarity">
    <text evidence="2 12">Belongs to the CTP synthase family.</text>
</comment>
<dbReference type="GO" id="GO:0042802">
    <property type="term" value="F:identical protein binding"/>
    <property type="evidence" value="ECO:0007669"/>
    <property type="project" value="TreeGrafter"/>
</dbReference>
<dbReference type="InterPro" id="IPR033828">
    <property type="entry name" value="GATase1_CTP_Synthase"/>
</dbReference>
<dbReference type="PROSITE" id="PS51273">
    <property type="entry name" value="GATASE_TYPE_1"/>
    <property type="match status" value="1"/>
</dbReference>
<dbReference type="EMBL" id="SNZJ01000007">
    <property type="protein sequence ID" value="TDR54273.1"/>
    <property type="molecule type" value="Genomic_DNA"/>
</dbReference>
<feature type="binding site" evidence="12">
    <location>
        <position position="222"/>
    </location>
    <ligand>
        <name>UTP</name>
        <dbReference type="ChEBI" id="CHEBI:46398"/>
    </ligand>
</feature>
<dbReference type="GO" id="GO:0019856">
    <property type="term" value="P:pyrimidine nucleobase biosynthetic process"/>
    <property type="evidence" value="ECO:0007669"/>
    <property type="project" value="TreeGrafter"/>
</dbReference>
<dbReference type="OrthoDB" id="9801107at2"/>
<comment type="activity regulation">
    <text evidence="12">Allosterically activated by GTP, when glutamine is the substrate; GTP has no effect on the reaction when ammonia is the substrate. The allosteric effector GTP functions by stabilizing the protein conformation that binds the tetrahedral intermediate(s) formed during glutamine hydrolysis. Inhibited by the product CTP, via allosteric rather than competitive inhibition.</text>
</comment>
<evidence type="ECO:0000256" key="7">
    <source>
        <dbReference type="ARBA" id="ARBA00022842"/>
    </source>
</evidence>
<dbReference type="SUPFAM" id="SSF52540">
    <property type="entry name" value="P-loop containing nucleoside triphosphate hydrolases"/>
    <property type="match status" value="1"/>
</dbReference>
<dbReference type="GO" id="GO:0046872">
    <property type="term" value="F:metal ion binding"/>
    <property type="evidence" value="ECO:0007669"/>
    <property type="project" value="UniProtKB-KW"/>
</dbReference>
<comment type="caution">
    <text evidence="12">Lacks conserved residue(s) required for the propagation of feature annotation.</text>
</comment>
<keyword evidence="4 12" id="KW-0479">Metal-binding</keyword>
<sequence length="551" mass="61075">MTRYIFVTGGVVSSLGKGIASASLAAILEARGLKVTMLKLDPYINVDPGTMSPFQHGEVFVTEDGAETDLDLGHYERFIRTKMTQANNFTTGRVYEHVLRKERRGDYLGGTVQVIPHITDEIKRRVYAGGEGFDVALVEIGGTVGDIESLPFLESIRQIRSELGASRAIFMHLTLVPYIKTAGETKTKPTQHSVKELRSIGIQPDILICRSEVELEESERRKIALFTNVEERAVIPLQDADTIYRIPLMLHEQGLDDIVCDKLRLEAHEADLGEWVKVLDAKLNPLKSINIAMVGKYMELLDAYKSLNEALIHAGIQTRVKVNVDYIDSEDIERHGTERLAGKDAILVPGGFGERGVEGKIATARFARENGIPYLGICLGMQVAVIEFARNVAGWADADSTEFTHDTQHPVVGLITEWLSPEGKVELRDAASDLGGTMRLGGQVCQLKAGSRAREAYGSDEIVERHRHRFEVNNQFIDELEQAGLVVSGKSVDNSLVEMVELPDHPWYVACQFHPEFTSTPRDGHPLFTGFVNAALEHKAARIRAQSSHQE</sequence>
<dbReference type="EC" id="6.3.4.2" evidence="12"/>
<feature type="binding site" evidence="12">
    <location>
        <begin position="186"/>
        <end position="191"/>
    </location>
    <ligand>
        <name>CTP</name>
        <dbReference type="ChEBI" id="CHEBI:37563"/>
        <note>allosteric inhibitor</note>
    </ligand>
</feature>
<feature type="binding site" evidence="12">
    <location>
        <position position="351"/>
    </location>
    <ligand>
        <name>L-glutamine</name>
        <dbReference type="ChEBI" id="CHEBI:58359"/>
    </ligand>
</feature>
<comment type="pathway">
    <text evidence="1 12">Pyrimidine metabolism; CTP biosynthesis via de novo pathway; CTP from UDP: step 2/2.</text>
</comment>
<feature type="binding site" evidence="12">
    <location>
        <position position="13"/>
    </location>
    <ligand>
        <name>CTP</name>
        <dbReference type="ChEBI" id="CHEBI:37563"/>
        <note>allosteric inhibitor</note>
    </ligand>
</feature>
<feature type="active site" evidence="12">
    <location>
        <position position="514"/>
    </location>
</feature>
<dbReference type="PANTHER" id="PTHR11550">
    <property type="entry name" value="CTP SYNTHASE"/>
    <property type="match status" value="1"/>
</dbReference>
<feature type="binding site" evidence="12">
    <location>
        <position position="71"/>
    </location>
    <ligand>
        <name>Mg(2+)</name>
        <dbReference type="ChEBI" id="CHEBI:18420"/>
    </ligand>
</feature>
<feature type="binding site" evidence="12">
    <location>
        <position position="240"/>
    </location>
    <ligand>
        <name>ATP</name>
        <dbReference type="ChEBI" id="CHEBI:30616"/>
    </ligand>
</feature>
<evidence type="ECO:0000256" key="6">
    <source>
        <dbReference type="ARBA" id="ARBA00022840"/>
    </source>
</evidence>
<dbReference type="Gene3D" id="3.40.50.880">
    <property type="match status" value="1"/>
</dbReference>
<evidence type="ECO:0000256" key="2">
    <source>
        <dbReference type="ARBA" id="ARBA00007533"/>
    </source>
</evidence>
<evidence type="ECO:0000256" key="3">
    <source>
        <dbReference type="ARBA" id="ARBA00022598"/>
    </source>
</evidence>
<evidence type="ECO:0000256" key="12">
    <source>
        <dbReference type="HAMAP-Rule" id="MF_01227"/>
    </source>
</evidence>
<feature type="domain" description="Glutamine amidotransferase" evidence="13">
    <location>
        <begin position="300"/>
        <end position="533"/>
    </location>
</feature>
<dbReference type="InterPro" id="IPR029062">
    <property type="entry name" value="Class_I_gatase-like"/>
</dbReference>
<evidence type="ECO:0000256" key="1">
    <source>
        <dbReference type="ARBA" id="ARBA00005171"/>
    </source>
</evidence>
<evidence type="ECO:0000259" key="14">
    <source>
        <dbReference type="Pfam" id="PF06418"/>
    </source>
</evidence>
<dbReference type="InterPro" id="IPR017456">
    <property type="entry name" value="CTP_synthase_N"/>
</dbReference>
<keyword evidence="5 12" id="KW-0547">Nucleotide-binding</keyword>
<dbReference type="UniPathway" id="UPA00159">
    <property type="reaction ID" value="UER00277"/>
</dbReference>
<feature type="binding site" evidence="12">
    <location>
        <begin position="186"/>
        <end position="191"/>
    </location>
    <ligand>
        <name>UTP</name>
        <dbReference type="ChEBI" id="CHEBI:46398"/>
    </ligand>
</feature>
<comment type="subunit">
    <text evidence="12">Homotetramer.</text>
</comment>
<evidence type="ECO:0000256" key="5">
    <source>
        <dbReference type="ARBA" id="ARBA00022741"/>
    </source>
</evidence>
<keyword evidence="8 12" id="KW-0315">Glutamine amidotransferase</keyword>
<dbReference type="Pfam" id="PF00117">
    <property type="entry name" value="GATase"/>
    <property type="match status" value="1"/>
</dbReference>
<feature type="region of interest" description="Amidoligase domain" evidence="12">
    <location>
        <begin position="1"/>
        <end position="265"/>
    </location>
</feature>
<keyword evidence="7 12" id="KW-0460">Magnesium</keyword>
<feature type="binding site" evidence="12">
    <location>
        <position position="222"/>
    </location>
    <ligand>
        <name>CTP</name>
        <dbReference type="ChEBI" id="CHEBI:37563"/>
        <note>allosteric inhibitor</note>
    </ligand>
</feature>
<dbReference type="FunFam" id="3.40.50.300:FF:000009">
    <property type="entry name" value="CTP synthase"/>
    <property type="match status" value="1"/>
</dbReference>
<dbReference type="Gene3D" id="3.40.50.300">
    <property type="entry name" value="P-loop containing nucleotide triphosphate hydrolases"/>
    <property type="match status" value="1"/>
</dbReference>
<comment type="catalytic activity">
    <reaction evidence="12">
        <text>L-glutamine + H2O = L-glutamate + NH4(+)</text>
        <dbReference type="Rhea" id="RHEA:15889"/>
        <dbReference type="ChEBI" id="CHEBI:15377"/>
        <dbReference type="ChEBI" id="CHEBI:28938"/>
        <dbReference type="ChEBI" id="CHEBI:29985"/>
        <dbReference type="ChEBI" id="CHEBI:58359"/>
    </reaction>
</comment>
<evidence type="ECO:0000256" key="8">
    <source>
        <dbReference type="ARBA" id="ARBA00022962"/>
    </source>
</evidence>
<feature type="binding site" evidence="12">
    <location>
        <position position="402"/>
    </location>
    <ligand>
        <name>L-glutamine</name>
        <dbReference type="ChEBI" id="CHEBI:58359"/>
    </ligand>
</feature>
<feature type="binding site" evidence="12">
    <location>
        <position position="469"/>
    </location>
    <ligand>
        <name>L-glutamine</name>
        <dbReference type="ChEBI" id="CHEBI:58359"/>
    </ligand>
</feature>
<keyword evidence="9 12" id="KW-0665">Pyrimidine biosynthesis</keyword>
<organism evidence="15 16">
    <name type="scientific">Halomonas ventosae</name>
    <dbReference type="NCBI Taxonomy" id="229007"/>
    <lineage>
        <taxon>Bacteria</taxon>
        <taxon>Pseudomonadati</taxon>
        <taxon>Pseudomonadota</taxon>
        <taxon>Gammaproteobacteria</taxon>
        <taxon>Oceanospirillales</taxon>
        <taxon>Halomonadaceae</taxon>
        <taxon>Halomonas</taxon>
    </lineage>
</organism>
<feature type="binding site" evidence="12">
    <location>
        <begin position="379"/>
        <end position="382"/>
    </location>
    <ligand>
        <name>L-glutamine</name>
        <dbReference type="ChEBI" id="CHEBI:58359"/>
    </ligand>
</feature>
<comment type="caution">
    <text evidence="15">The sequence shown here is derived from an EMBL/GenBank/DDBJ whole genome shotgun (WGS) entry which is preliminary data.</text>
</comment>
<feature type="binding site" evidence="12">
    <location>
        <begin position="146"/>
        <end position="148"/>
    </location>
    <ligand>
        <name>CTP</name>
        <dbReference type="ChEBI" id="CHEBI:37563"/>
        <note>allosteric inhibitor</note>
    </ligand>
</feature>
<dbReference type="GO" id="GO:0097268">
    <property type="term" value="C:cytoophidium"/>
    <property type="evidence" value="ECO:0007669"/>
    <property type="project" value="UniProtKB-ARBA"/>
</dbReference>
<evidence type="ECO:0000313" key="16">
    <source>
        <dbReference type="Proteomes" id="UP000295212"/>
    </source>
</evidence>
<feature type="binding site" evidence="12">
    <location>
        <begin position="14"/>
        <end position="19"/>
    </location>
    <ligand>
        <name>ATP</name>
        <dbReference type="ChEBI" id="CHEBI:30616"/>
    </ligand>
</feature>
<feature type="active site" evidence="12">
    <location>
        <position position="516"/>
    </location>
</feature>
<dbReference type="GO" id="GO:0005524">
    <property type="term" value="F:ATP binding"/>
    <property type="evidence" value="ECO:0007669"/>
    <property type="project" value="UniProtKB-KW"/>
</dbReference>
<feature type="binding site" evidence="12">
    <location>
        <position position="139"/>
    </location>
    <ligand>
        <name>Mg(2+)</name>
        <dbReference type="ChEBI" id="CHEBI:18420"/>
    </ligand>
</feature>
<dbReference type="AlphaFoldDB" id="A0A4R6ZP14"/>
<gene>
    <name evidence="12" type="primary">pyrG</name>
    <name evidence="15" type="ORF">DFP85_10743</name>
</gene>
<keyword evidence="6 12" id="KW-0067">ATP-binding</keyword>
<dbReference type="PANTHER" id="PTHR11550:SF0">
    <property type="entry name" value="CTP SYNTHASE-RELATED"/>
    <property type="match status" value="1"/>
</dbReference>
<dbReference type="RefSeq" id="WP_133635700.1">
    <property type="nucleotide sequence ID" value="NZ_SNZJ01000007.1"/>
</dbReference>
<comment type="catalytic activity">
    <reaction evidence="12">
        <text>UTP + NH4(+) + ATP = CTP + ADP + phosphate + 2 H(+)</text>
        <dbReference type="Rhea" id="RHEA:16597"/>
        <dbReference type="ChEBI" id="CHEBI:15378"/>
        <dbReference type="ChEBI" id="CHEBI:28938"/>
        <dbReference type="ChEBI" id="CHEBI:30616"/>
        <dbReference type="ChEBI" id="CHEBI:37563"/>
        <dbReference type="ChEBI" id="CHEBI:43474"/>
        <dbReference type="ChEBI" id="CHEBI:46398"/>
        <dbReference type="ChEBI" id="CHEBI:456216"/>
    </reaction>
</comment>
<dbReference type="FunFam" id="3.40.50.880:FF:000002">
    <property type="entry name" value="CTP synthase"/>
    <property type="match status" value="1"/>
</dbReference>
<dbReference type="GO" id="GO:0044210">
    <property type="term" value="P:'de novo' CTP biosynthetic process"/>
    <property type="evidence" value="ECO:0007669"/>
    <property type="project" value="UniProtKB-UniRule"/>
</dbReference>
<dbReference type="SUPFAM" id="SSF52317">
    <property type="entry name" value="Class I glutamine amidotransferase-like"/>
    <property type="match status" value="1"/>
</dbReference>
<dbReference type="CDD" id="cd01746">
    <property type="entry name" value="GATase1_CTP_Synthase"/>
    <property type="match status" value="1"/>
</dbReference>
<feature type="binding site" evidence="12">
    <location>
        <position position="71"/>
    </location>
    <ligand>
        <name>ATP</name>
        <dbReference type="ChEBI" id="CHEBI:30616"/>
    </ligand>
</feature>
<comment type="catalytic activity">
    <reaction evidence="10 12">
        <text>UTP + L-glutamine + ATP + H2O = CTP + L-glutamate + ADP + phosphate + 2 H(+)</text>
        <dbReference type="Rhea" id="RHEA:26426"/>
        <dbReference type="ChEBI" id="CHEBI:15377"/>
        <dbReference type="ChEBI" id="CHEBI:15378"/>
        <dbReference type="ChEBI" id="CHEBI:29985"/>
        <dbReference type="ChEBI" id="CHEBI:30616"/>
        <dbReference type="ChEBI" id="CHEBI:37563"/>
        <dbReference type="ChEBI" id="CHEBI:43474"/>
        <dbReference type="ChEBI" id="CHEBI:46398"/>
        <dbReference type="ChEBI" id="CHEBI:58359"/>
        <dbReference type="ChEBI" id="CHEBI:456216"/>
        <dbReference type="EC" id="6.3.4.2"/>
    </reaction>
</comment>
<dbReference type="Pfam" id="PF06418">
    <property type="entry name" value="CTP_synth_N"/>
    <property type="match status" value="1"/>
</dbReference>
<dbReference type="NCBIfam" id="NF003792">
    <property type="entry name" value="PRK05380.1"/>
    <property type="match status" value="1"/>
</dbReference>
<dbReference type="CDD" id="cd03113">
    <property type="entry name" value="CTPS_N"/>
    <property type="match status" value="1"/>
</dbReference>
<feature type="binding site" evidence="12">
    <location>
        <position position="13"/>
    </location>
    <ligand>
        <name>UTP</name>
        <dbReference type="ChEBI" id="CHEBI:46398"/>
    </ligand>
</feature>
<dbReference type="InterPro" id="IPR027417">
    <property type="entry name" value="P-loop_NTPase"/>
</dbReference>
<name>A0A4R6ZP14_9GAMM</name>
<reference evidence="15 16" key="1">
    <citation type="submission" date="2019-03" db="EMBL/GenBank/DDBJ databases">
        <title>Genomic Encyclopedia of Type Strains, Phase III (KMG-III): the genomes of soil and plant-associated and newly described type strains.</title>
        <authorList>
            <person name="Whitman W."/>
        </authorList>
    </citation>
    <scope>NUCLEOTIDE SEQUENCE [LARGE SCALE GENOMIC DNA]</scope>
    <source>
        <strain evidence="15 16">CECT 5797</strain>
    </source>
</reference>
<comment type="function">
    <text evidence="11 12">Catalyzes the ATP-dependent amination of UTP to CTP with either L-glutamine or ammonia as the source of nitrogen. Regulates intracellular CTP levels through interactions with the four ribonucleotide triphosphates.</text>
</comment>
<keyword evidence="3 12" id="KW-0436">Ligase</keyword>
<evidence type="ECO:0000256" key="4">
    <source>
        <dbReference type="ARBA" id="ARBA00022723"/>
    </source>
</evidence>
<accession>A0A4R6ZP14</accession>
<dbReference type="GO" id="GO:0004359">
    <property type="term" value="F:glutaminase activity"/>
    <property type="evidence" value="ECO:0007669"/>
    <property type="project" value="RHEA"/>
</dbReference>
<feature type="active site" description="Nucleophile; for glutamine hydrolysis" evidence="12">
    <location>
        <position position="378"/>
    </location>
</feature>
<dbReference type="NCBIfam" id="TIGR00337">
    <property type="entry name" value="PyrG"/>
    <property type="match status" value="1"/>
</dbReference>
<dbReference type="GO" id="GO:0003883">
    <property type="term" value="F:CTP synthase activity"/>
    <property type="evidence" value="ECO:0007669"/>
    <property type="project" value="UniProtKB-UniRule"/>
</dbReference>
<evidence type="ECO:0000313" key="15">
    <source>
        <dbReference type="EMBL" id="TDR54273.1"/>
    </source>
</evidence>
<evidence type="ECO:0000259" key="13">
    <source>
        <dbReference type="Pfam" id="PF00117"/>
    </source>
</evidence>
<dbReference type="InterPro" id="IPR004468">
    <property type="entry name" value="CTP_synthase"/>
</dbReference>
<dbReference type="HAMAP" id="MF_01227">
    <property type="entry name" value="PyrG"/>
    <property type="match status" value="1"/>
</dbReference>
<feature type="domain" description="CTP synthase N-terminal" evidence="14">
    <location>
        <begin position="3"/>
        <end position="265"/>
    </location>
</feature>
<protein>
    <recommendedName>
        <fullName evidence="12">CTP synthase</fullName>
        <ecNumber evidence="12">6.3.4.2</ecNumber>
    </recommendedName>
    <alternativeName>
        <fullName evidence="12">Cytidine 5'-triphosphate synthase</fullName>
    </alternativeName>
    <alternativeName>
        <fullName evidence="12">Cytidine triphosphate synthetase</fullName>
        <shortName evidence="12">CTP synthetase</shortName>
        <shortName evidence="12">CTPS</shortName>
    </alternativeName>
    <alternativeName>
        <fullName evidence="12">UTP--ammonia ligase</fullName>
    </alternativeName>
</protein>
<proteinExistence type="inferred from homology"/>
<evidence type="ECO:0000256" key="10">
    <source>
        <dbReference type="ARBA" id="ARBA00047781"/>
    </source>
</evidence>
<dbReference type="InterPro" id="IPR017926">
    <property type="entry name" value="GATASE"/>
</dbReference>
<comment type="miscellaneous">
    <text evidence="12">CTPSs have evolved a hybrid strategy for distinguishing between UTP and CTP. The overlapping regions of the product feedback inhibitory and substrate sites recognize a common feature in both compounds, the triphosphate moiety. To differentiate isosteric substrate and product pyrimidine rings, an additional pocket far from the expected kinase/ligase catalytic site, specifically recognizes the cytosine and ribose portions of the product inhibitor.</text>
</comment>